<gene>
    <name evidence="1" type="ORF">GNY06_00740</name>
</gene>
<dbReference type="RefSeq" id="WP_166518369.1">
    <property type="nucleotide sequence ID" value="NZ_JAAABJ010000117.1"/>
</dbReference>
<keyword evidence="2" id="KW-1185">Reference proteome</keyword>
<evidence type="ECO:0000313" key="1">
    <source>
        <dbReference type="EMBL" id="NAW49981.1"/>
    </source>
</evidence>
<name>A0A845PSG3_9FLAO</name>
<accession>A0A845PSG3</accession>
<comment type="caution">
    <text evidence="1">The sequence shown here is derived from an EMBL/GenBank/DDBJ whole genome shotgun (WGS) entry which is preliminary data.</text>
</comment>
<dbReference type="Proteomes" id="UP000553459">
    <property type="component" value="Unassembled WGS sequence"/>
</dbReference>
<dbReference type="EMBL" id="JAAABJ010000117">
    <property type="protein sequence ID" value="NAW49981.1"/>
    <property type="molecule type" value="Genomic_DNA"/>
</dbReference>
<organism evidence="1 2">
    <name type="scientific">Elizabethkingia argenteiflava</name>
    <dbReference type="NCBI Taxonomy" id="2681556"/>
    <lineage>
        <taxon>Bacteria</taxon>
        <taxon>Pseudomonadati</taxon>
        <taxon>Bacteroidota</taxon>
        <taxon>Flavobacteriia</taxon>
        <taxon>Flavobacteriales</taxon>
        <taxon>Weeksellaceae</taxon>
        <taxon>Elizabethkingia</taxon>
    </lineage>
</organism>
<dbReference type="AlphaFoldDB" id="A0A845PSG3"/>
<reference evidence="1 2" key="1">
    <citation type="submission" date="2019-11" db="EMBL/GenBank/DDBJ databases">
        <title>Characterization of Elizabethkingia argenteiflava sp. nov., isolated from inner surface of Soybean Pods.</title>
        <authorList>
            <person name="Mo S."/>
        </authorList>
    </citation>
    <scope>NUCLEOTIDE SEQUENCE [LARGE SCALE GENOMIC DNA]</scope>
    <source>
        <strain evidence="1 2">YB22</strain>
    </source>
</reference>
<evidence type="ECO:0000313" key="2">
    <source>
        <dbReference type="Proteomes" id="UP000553459"/>
    </source>
</evidence>
<proteinExistence type="predicted"/>
<protein>
    <submittedName>
        <fullName evidence="1">Uncharacterized protein</fullName>
    </submittedName>
</protein>
<sequence length="69" mass="8634">MSLKEERGKIIPKPKDFPEEILKRWDLWYTEKNYKKNKLYKLLIFLRKKGMNLNKFFDEEIKENKQNQK</sequence>